<accession>W7BCA2</accession>
<dbReference type="OrthoDB" id="2360289at2"/>
<keyword evidence="2" id="KW-1185">Reference proteome</keyword>
<dbReference type="EMBL" id="AODD01000029">
    <property type="protein sequence ID" value="EUJ20611.1"/>
    <property type="molecule type" value="Genomic_DNA"/>
</dbReference>
<evidence type="ECO:0000313" key="1">
    <source>
        <dbReference type="EMBL" id="EUJ20611.1"/>
    </source>
</evidence>
<sequence>MQDYLEDVAVREHFEELLENPKKWLRIGRIIRKEDAVKCVAMEEIVSKSMMELAYLYSKTESFE</sequence>
<gene>
    <name evidence="1" type="ORF">PGRAN_14382</name>
</gene>
<dbReference type="Proteomes" id="UP000019253">
    <property type="component" value="Unassembled WGS sequence"/>
</dbReference>
<comment type="caution">
    <text evidence="1">The sequence shown here is derived from an EMBL/GenBank/DDBJ whole genome shotgun (WGS) entry which is preliminary data.</text>
</comment>
<proteinExistence type="predicted"/>
<evidence type="ECO:0000313" key="2">
    <source>
        <dbReference type="Proteomes" id="UP000019253"/>
    </source>
</evidence>
<reference evidence="1 2" key="1">
    <citation type="journal article" date="2014" name="Int. J. Syst. Evol. Microbiol.">
        <title>Listeria floridensis sp. nov., Listeria aquatica sp. nov., Listeria cornellensis sp. nov., Listeria riparia sp. nov. and Listeria grandensis sp. nov., from agricultural and natural environments.</title>
        <authorList>
            <person name="den Bakker H.C."/>
            <person name="Warchocki S."/>
            <person name="Wright E.M."/>
            <person name="Allred A.F."/>
            <person name="Ahlstrom C."/>
            <person name="Manuel C.S."/>
            <person name="Stasiewicz M.J."/>
            <person name="Burrell A."/>
            <person name="Roof S."/>
            <person name="Strawn L."/>
            <person name="Fortes E.D."/>
            <person name="Nightingale K.K."/>
            <person name="Kephart D."/>
            <person name="Wiedmann M."/>
        </authorList>
    </citation>
    <scope>NUCLEOTIDE SEQUENCE [LARGE SCALE GENOMIC DNA]</scope>
    <source>
        <strain evidence="2">FSL F6-971</strain>
    </source>
</reference>
<dbReference type="PATRIC" id="fig|1265819.5.peg.2873"/>
<protein>
    <submittedName>
        <fullName evidence="1">Uncharacterized protein</fullName>
    </submittedName>
</protein>
<name>W7BCA2_9LIST</name>
<dbReference type="AlphaFoldDB" id="W7BCA2"/>
<organism evidence="1 2">
    <name type="scientific">Listeria grandensis FSL F6-0971</name>
    <dbReference type="NCBI Taxonomy" id="1265819"/>
    <lineage>
        <taxon>Bacteria</taxon>
        <taxon>Bacillati</taxon>
        <taxon>Bacillota</taxon>
        <taxon>Bacilli</taxon>
        <taxon>Bacillales</taxon>
        <taxon>Listeriaceae</taxon>
        <taxon>Listeria</taxon>
    </lineage>
</organism>